<dbReference type="InterPro" id="IPR055262">
    <property type="entry name" value="GGT_CS"/>
</dbReference>
<dbReference type="InterPro" id="IPR043138">
    <property type="entry name" value="GGT_lsub"/>
</dbReference>
<gene>
    <name evidence="11" type="primary">ggt</name>
    <name evidence="11" type="ORF">ABU178_17205</name>
</gene>
<comment type="catalytic activity">
    <reaction evidence="1 9">
        <text>an S-substituted glutathione + H2O = an S-substituted L-cysteinylglycine + L-glutamate</text>
        <dbReference type="Rhea" id="RHEA:59468"/>
        <dbReference type="ChEBI" id="CHEBI:15377"/>
        <dbReference type="ChEBI" id="CHEBI:29985"/>
        <dbReference type="ChEBI" id="CHEBI:90779"/>
        <dbReference type="ChEBI" id="CHEBI:143103"/>
        <dbReference type="EC" id="3.4.19.13"/>
    </reaction>
</comment>
<keyword evidence="5 9" id="KW-0378">Hydrolase</keyword>
<feature type="signal peptide" evidence="10">
    <location>
        <begin position="1"/>
        <end position="26"/>
    </location>
</feature>
<evidence type="ECO:0000256" key="5">
    <source>
        <dbReference type="ARBA" id="ARBA00022801"/>
    </source>
</evidence>
<comment type="catalytic activity">
    <reaction evidence="2 9">
        <text>glutathione + H2O = L-cysteinylglycine + L-glutamate</text>
        <dbReference type="Rhea" id="RHEA:28807"/>
        <dbReference type="ChEBI" id="CHEBI:15377"/>
        <dbReference type="ChEBI" id="CHEBI:29985"/>
        <dbReference type="ChEBI" id="CHEBI:57925"/>
        <dbReference type="ChEBI" id="CHEBI:61694"/>
        <dbReference type="EC" id="3.4.19.13"/>
    </reaction>
</comment>
<protein>
    <recommendedName>
        <fullName evidence="9">Glutathione hydrolase proenzyme</fullName>
        <ecNumber evidence="9">2.3.2.2</ecNumber>
        <ecNumber evidence="9">3.4.19.13</ecNumber>
    </recommendedName>
    <component>
        <recommendedName>
            <fullName evidence="9">Glutathione hydrolase large chain</fullName>
        </recommendedName>
    </component>
    <component>
        <recommendedName>
            <fullName evidence="9">Glutathione hydrolase small chain</fullName>
        </recommendedName>
    </component>
</protein>
<evidence type="ECO:0000256" key="6">
    <source>
        <dbReference type="ARBA" id="ARBA00023145"/>
    </source>
</evidence>
<dbReference type="NCBIfam" id="NF007187">
    <property type="entry name" value="PRK09615.1"/>
    <property type="match status" value="1"/>
</dbReference>
<comment type="catalytic activity">
    <reaction evidence="8 9">
        <text>an N-terminal (5-L-glutamyl)-[peptide] + an alpha-amino acid = 5-L-glutamyl amino acid + an N-terminal L-alpha-aminoacyl-[peptide]</text>
        <dbReference type="Rhea" id="RHEA:23904"/>
        <dbReference type="Rhea" id="RHEA-COMP:9780"/>
        <dbReference type="Rhea" id="RHEA-COMP:9795"/>
        <dbReference type="ChEBI" id="CHEBI:77644"/>
        <dbReference type="ChEBI" id="CHEBI:78597"/>
        <dbReference type="ChEBI" id="CHEBI:78599"/>
        <dbReference type="ChEBI" id="CHEBI:78608"/>
        <dbReference type="EC" id="2.3.2.2"/>
    </reaction>
</comment>
<accession>A0ABW7Q189</accession>
<sequence length="583" mass="61725">MSRASKMRQLGWVLLVSFTLAEGAAAATTSAPPVSYGVEADTFHPVKAKNGMVASVDALATEVGVDILKQGGNAVDAAVAVGFALAVTHPQAGNLGGGGFMLLRTASGRTSAIDFREMAPARASRDMFLDKQGNADSKLSLTSPLASGTPGTVAGFAMAAQKYGTLPLSRLLAPAIKLARDGIVVDDALADDLNTYGKEVLLSHPESRAIFFKADGTPYQKGERLVQKNLAHSLQLIASQGPDAFYRGAIADEIAGEMARHGGLIGKADLAAYRAVERKPISGTYHGYEVFSMPPPSSGGIHIVQILNILENFDLTKMGFGSADAMQVMAEAEKYAYADRSEYLGDPDFVKVPWQALTSKAYAKSLAQQIDLAKARPSSEIKPGKLAPYESNQTTHFSVVDKRGNAVAVTYTLNTNFGSGIVAGNSGILMNNEMDDFSAKPGTPNVYGLVGGEANAIQPAKRPLSSMSPTIVAKEGKTWLVTGSPGGSRIITTVLQMVVNSIDYGMNVAEATNAPRFHHQWLPDQLRVEKGFSPDTLRLLENRGQHVKVEPAMGSTQSIMIGPDGMLYGASDPRTIDDLTAGY</sequence>
<dbReference type="Proteomes" id="UP001611251">
    <property type="component" value="Unassembled WGS sequence"/>
</dbReference>
<evidence type="ECO:0000256" key="4">
    <source>
        <dbReference type="ARBA" id="ARBA00022679"/>
    </source>
</evidence>
<dbReference type="EC" id="2.3.2.2" evidence="9"/>
<comment type="PTM">
    <text evidence="9">Cleaved by autocatalysis into a large and a small subunit.</text>
</comment>
<evidence type="ECO:0000256" key="3">
    <source>
        <dbReference type="ARBA" id="ARBA00009381"/>
    </source>
</evidence>
<dbReference type="InterPro" id="IPR029055">
    <property type="entry name" value="Ntn_hydrolases_N"/>
</dbReference>
<keyword evidence="7 9" id="KW-0012">Acyltransferase</keyword>
<dbReference type="Gene3D" id="1.10.246.130">
    <property type="match status" value="1"/>
</dbReference>
<evidence type="ECO:0000256" key="1">
    <source>
        <dbReference type="ARBA" id="ARBA00001049"/>
    </source>
</evidence>
<comment type="similarity">
    <text evidence="3 9">Belongs to the gamma-glutamyltransferase family.</text>
</comment>
<dbReference type="InterPro" id="IPR051792">
    <property type="entry name" value="GGT_bact"/>
</dbReference>
<comment type="pathway">
    <text evidence="9">Sulfur metabolism; glutathione metabolism.</text>
</comment>
<dbReference type="SUPFAM" id="SSF56235">
    <property type="entry name" value="N-terminal nucleophile aminohydrolases (Ntn hydrolases)"/>
    <property type="match status" value="1"/>
</dbReference>
<dbReference type="Pfam" id="PF01019">
    <property type="entry name" value="G_glu_transpept"/>
    <property type="match status" value="1"/>
</dbReference>
<evidence type="ECO:0000256" key="10">
    <source>
        <dbReference type="SAM" id="SignalP"/>
    </source>
</evidence>
<dbReference type="InterPro" id="IPR043137">
    <property type="entry name" value="GGT_ssub_C"/>
</dbReference>
<dbReference type="PANTHER" id="PTHR43199:SF1">
    <property type="entry name" value="GLUTATHIONE HYDROLASE PROENZYME"/>
    <property type="match status" value="1"/>
</dbReference>
<evidence type="ECO:0000256" key="9">
    <source>
        <dbReference type="RuleBase" id="RU368036"/>
    </source>
</evidence>
<dbReference type="GO" id="GO:0103068">
    <property type="term" value="F:leukotriene C4 gamma-glutamyl transferase activity"/>
    <property type="evidence" value="ECO:0007669"/>
    <property type="project" value="UniProtKB-EC"/>
</dbReference>
<dbReference type="PANTHER" id="PTHR43199">
    <property type="entry name" value="GLUTATHIONE HYDROLASE"/>
    <property type="match status" value="1"/>
</dbReference>
<name>A0ABW7Q189_9GAMM</name>
<comment type="caution">
    <text evidence="11">The sequence shown here is derived from an EMBL/GenBank/DDBJ whole genome shotgun (WGS) entry which is preliminary data.</text>
</comment>
<keyword evidence="10" id="KW-0732">Signal</keyword>
<dbReference type="RefSeq" id="WP_397217156.1">
    <property type="nucleotide sequence ID" value="NZ_JBGFSN010000008.1"/>
</dbReference>
<comment type="subunit">
    <text evidence="9">This enzyme consists of two polypeptide chains, which are synthesized in precursor form from a single polypeptide.</text>
</comment>
<evidence type="ECO:0000256" key="7">
    <source>
        <dbReference type="ARBA" id="ARBA00023315"/>
    </source>
</evidence>
<organism evidence="11 12">
    <name type="scientific">Pantoea osteomyelitidis</name>
    <dbReference type="NCBI Taxonomy" id="3230026"/>
    <lineage>
        <taxon>Bacteria</taxon>
        <taxon>Pseudomonadati</taxon>
        <taxon>Pseudomonadota</taxon>
        <taxon>Gammaproteobacteria</taxon>
        <taxon>Enterobacterales</taxon>
        <taxon>Erwiniaceae</taxon>
        <taxon>Pantoea</taxon>
    </lineage>
</organism>
<dbReference type="PRINTS" id="PR01210">
    <property type="entry name" value="GGTRANSPTASE"/>
</dbReference>
<dbReference type="NCBIfam" id="TIGR00066">
    <property type="entry name" value="g_glut_trans"/>
    <property type="match status" value="1"/>
</dbReference>
<keyword evidence="6 9" id="KW-0865">Zymogen</keyword>
<dbReference type="PROSITE" id="PS00462">
    <property type="entry name" value="G_GLU_TRANSPEPTIDASE"/>
    <property type="match status" value="1"/>
</dbReference>
<dbReference type="EMBL" id="JBGFSN010000008">
    <property type="protein sequence ID" value="MFH8135895.1"/>
    <property type="molecule type" value="Genomic_DNA"/>
</dbReference>
<reference evidence="11 12" key="1">
    <citation type="submission" date="2024-08" db="EMBL/GenBank/DDBJ databases">
        <title>Pantoea ronii - a newly identified human opportunistic pathogen.</title>
        <authorList>
            <person name="Keidar-Friedman D."/>
            <person name="Sorek N."/>
            <person name="Leshin-Carmel D."/>
            <person name="Tsur A."/>
            <person name="Amsalem M."/>
            <person name="Tolkach D."/>
            <person name="Brosh-Nissimov T."/>
        </authorList>
    </citation>
    <scope>NUCLEOTIDE SEQUENCE [LARGE SCALE GENOMIC DNA]</scope>
    <source>
        <strain evidence="11 12">AA23256</strain>
    </source>
</reference>
<evidence type="ECO:0000256" key="2">
    <source>
        <dbReference type="ARBA" id="ARBA00001089"/>
    </source>
</evidence>
<evidence type="ECO:0000256" key="8">
    <source>
        <dbReference type="ARBA" id="ARBA00047417"/>
    </source>
</evidence>
<dbReference type="EC" id="3.4.19.13" evidence="9"/>
<keyword evidence="9" id="KW-0317">Glutathione biosynthesis</keyword>
<feature type="chain" id="PRO_5047188687" description="Glutathione hydrolase proenzyme" evidence="10">
    <location>
        <begin position="27"/>
        <end position="583"/>
    </location>
</feature>
<keyword evidence="12" id="KW-1185">Reference proteome</keyword>
<evidence type="ECO:0000313" key="11">
    <source>
        <dbReference type="EMBL" id="MFH8135895.1"/>
    </source>
</evidence>
<evidence type="ECO:0000313" key="12">
    <source>
        <dbReference type="Proteomes" id="UP001611251"/>
    </source>
</evidence>
<dbReference type="InterPro" id="IPR000101">
    <property type="entry name" value="GGT_peptidase"/>
</dbReference>
<dbReference type="Gene3D" id="3.60.20.40">
    <property type="match status" value="1"/>
</dbReference>
<keyword evidence="4 9" id="KW-0808">Transferase</keyword>
<proteinExistence type="inferred from homology"/>